<comment type="caution">
    <text evidence="3">The sequence shown here is derived from an EMBL/GenBank/DDBJ whole genome shotgun (WGS) entry which is preliminary data.</text>
</comment>
<feature type="chain" id="PRO_5041900589" evidence="2">
    <location>
        <begin position="27"/>
        <end position="1571"/>
    </location>
</feature>
<evidence type="ECO:0000313" key="4">
    <source>
        <dbReference type="Proteomes" id="UP001208570"/>
    </source>
</evidence>
<dbReference type="EMBL" id="JAODUP010000715">
    <property type="protein sequence ID" value="KAK2144966.1"/>
    <property type="molecule type" value="Genomic_DNA"/>
</dbReference>
<name>A0AAD9J2K6_9ANNE</name>
<feature type="region of interest" description="Disordered" evidence="1">
    <location>
        <begin position="901"/>
        <end position="1144"/>
    </location>
</feature>
<protein>
    <submittedName>
        <fullName evidence="3">Uncharacterized protein</fullName>
    </submittedName>
</protein>
<gene>
    <name evidence="3" type="ORF">LSH36_715g01064</name>
</gene>
<feature type="compositionally biased region" description="Gly residues" evidence="1">
    <location>
        <begin position="913"/>
        <end position="1125"/>
    </location>
</feature>
<feature type="signal peptide" evidence="2">
    <location>
        <begin position="1"/>
        <end position="26"/>
    </location>
</feature>
<evidence type="ECO:0000256" key="2">
    <source>
        <dbReference type="SAM" id="SignalP"/>
    </source>
</evidence>
<evidence type="ECO:0000313" key="3">
    <source>
        <dbReference type="EMBL" id="KAK2144966.1"/>
    </source>
</evidence>
<proteinExistence type="predicted"/>
<dbReference type="Proteomes" id="UP001208570">
    <property type="component" value="Unassembled WGS sequence"/>
</dbReference>
<dbReference type="PANTHER" id="PTHR36751:SF1">
    <property type="entry name" value="F3E22.8 PROTEIN"/>
    <property type="match status" value="1"/>
</dbReference>
<keyword evidence="2" id="KW-0732">Signal</keyword>
<evidence type="ECO:0000256" key="1">
    <source>
        <dbReference type="SAM" id="MobiDB-lite"/>
    </source>
</evidence>
<dbReference type="PANTHER" id="PTHR36751">
    <property type="entry name" value="F3E22.8 PROTEIN"/>
    <property type="match status" value="1"/>
</dbReference>
<sequence length="1571" mass="168122">MVSVAHGGQLTLWLFAIITVVSITKAMPWSGAASHTPKMDDFFPPIAMGDFMPDNQKFNNSLAKKYDSKLGGGALEFMMKKTLEMQQKTCDSDATSDSTFCLCMPSMPADQCTGLTADTIITQLKQVDCPEMLNVAANKKDNCIVGSLSQKMKTQTKEDFKTTWKDLGVYQHVMVSLIPMNLEFSTSELTTIIQETDEEAKCDNRFGEMVKTNLKNSETDVPMDLIAFASSDKLKSQVQKATTGEKKNMLRQIRKFKETCLEIKMPEIMGKNPDMQELQLRIPDVATIMTCNAITSGDKLTLDSVDDFADNLTCSLYDDPEKLTGVCDMLNNISIDDVEEALDHKPQLCLLHAKCRDMGKPLKLNRHTMKCLSPKEISRQVSNAETLSSFTKLSQVACASKGMKREQLEILMKGMKPFLSMISQDDMPKFDCLMKFLPIDELSSAQFMSSDDDKKFFCQRMATLDQSQVNATQLRQMSNFCKQAKMPLQQQDELLRNIHPEDISDLSSDDLLKNPQMVHFICNKEVLKTMVDKLKTSYGTNLESMDSGSLSAMLPVLMGMDESTECLPIYSSNYANFLAALERIIGRCTDEIVDTAKARLTTIINICEQSALDAMKDDDRVKRSVGTPALSCSDLPAGVDMVDISANVYSRLSCDVFTPTSNCLRQIATVDGYNSEQLQALSAKLSQCQSWKTSDLIPKLCVLMLTLTTNTVKQVDLTSANDIQCAGSKIHTEITFEQLSPLFDKYKTDNGIASTSELTKEQVGEMGILFCGIPVSEINNFSLYKDMSAVIDAYPCFSNEQLVALATKEQDVFSDSPDPASLGRMFYVTAGLPELTFNNFTAEHIRNIPDVVFSRMSEISLKAIPLSAYCGLSKDQANYISKDIMEQLLGDLKNMINNIKSDQKPDICDDSGSNGGDTGNDGSGSGDNNGGSGNNAGSGGSGSGDNTGGSGSNTGSGGSGSGDNTGGSGGSNTGSGGSGSGDNTGGSGGSNTGSGGSGSGDNTGGSGGSNMGSGGSGSGDNTDGSGGSNMGSGGSGSGDTTGGSGGGNMGSGGSGSGENTGGSGGSNMGSGGSGIGDNTGGIGGSNMGSGGSGIGGNTGGSGGGNMGPGGSGTSNNTGGIGGGSMKPGSSSMINNHKDKAPRLDLGEIEEYKQPPSSYDFMRQSEKISNLTADKLSSVDLKRVPTSSIKNLDDHSILEVAKEICDSSDHDKKAFIKTKIESMYSKLDGEQKKSIMGCVPSDSIKSTNIVDLLPLMKDGSFGRNTPQAQIMAEKTTEALKNSLAGNEGPSPEELLRAAGSVICLMPTEVFKKAIDAVKDKPGLLKGLMLNYTKNCGDRDPSRAKVIAERLGKNVDLNNKTVDELKNEMKTNTQSVCSASDDLKNIDADVSLLQTAMTSCNGTREELATRASTSYTNLQKYFTKIDTVSTEWQNKLRKNNWKNVEVKETGILDYFIPLLKSDYENITKEKVCSSSDLPDVLGYPQVSKGAMIYQFCKDVHKTDFSKFKQLGIHAPSADIKKYAKAEDVQNLKKAIYMVPKAKFDALCEVSNKAFNPTDSSTFSKSQYTLIGLD</sequence>
<accession>A0AAD9J2K6</accession>
<reference evidence="3" key="1">
    <citation type="journal article" date="2023" name="Mol. Biol. Evol.">
        <title>Third-Generation Sequencing Reveals the Adaptive Role of the Epigenome in Three Deep-Sea Polychaetes.</title>
        <authorList>
            <person name="Perez M."/>
            <person name="Aroh O."/>
            <person name="Sun Y."/>
            <person name="Lan Y."/>
            <person name="Juniper S.K."/>
            <person name="Young C.R."/>
            <person name="Angers B."/>
            <person name="Qian P.Y."/>
        </authorList>
    </citation>
    <scope>NUCLEOTIDE SEQUENCE</scope>
    <source>
        <strain evidence="3">P08H-3</strain>
    </source>
</reference>
<feature type="compositionally biased region" description="Basic and acidic residues" evidence="1">
    <location>
        <begin position="1135"/>
        <end position="1144"/>
    </location>
</feature>
<keyword evidence="4" id="KW-1185">Reference proteome</keyword>
<organism evidence="3 4">
    <name type="scientific">Paralvinella palmiformis</name>
    <dbReference type="NCBI Taxonomy" id="53620"/>
    <lineage>
        <taxon>Eukaryota</taxon>
        <taxon>Metazoa</taxon>
        <taxon>Spiralia</taxon>
        <taxon>Lophotrochozoa</taxon>
        <taxon>Annelida</taxon>
        <taxon>Polychaeta</taxon>
        <taxon>Sedentaria</taxon>
        <taxon>Canalipalpata</taxon>
        <taxon>Terebellida</taxon>
        <taxon>Terebelliformia</taxon>
        <taxon>Alvinellidae</taxon>
        <taxon>Paralvinella</taxon>
    </lineage>
</organism>